<dbReference type="AlphaFoldDB" id="A0A6J5VF74"/>
<evidence type="ECO:0000313" key="3">
    <source>
        <dbReference type="Proteomes" id="UP000507222"/>
    </source>
</evidence>
<sequence>MAIPHSLKLIRLLRKAWSTLKQSNARRDKNQKKRAKASLPSVLSQIHELDTIYVETASDMKVVQTLINAKQPWKGTHIVVKTRQDATTATIKQKAVELKLEVIESGRRGRTLKVLWNLGEETLVGRTPTPTTTTPEQATVEGLTSTRQEMDNKVAEAPSSGTTNPDA</sequence>
<protein>
    <submittedName>
        <fullName evidence="2">Uncharacterized protein</fullName>
    </submittedName>
</protein>
<organism evidence="2 3">
    <name type="scientific">Prunus armeniaca</name>
    <name type="common">Apricot</name>
    <name type="synonym">Armeniaca vulgaris</name>
    <dbReference type="NCBI Taxonomy" id="36596"/>
    <lineage>
        <taxon>Eukaryota</taxon>
        <taxon>Viridiplantae</taxon>
        <taxon>Streptophyta</taxon>
        <taxon>Embryophyta</taxon>
        <taxon>Tracheophyta</taxon>
        <taxon>Spermatophyta</taxon>
        <taxon>Magnoliopsida</taxon>
        <taxon>eudicotyledons</taxon>
        <taxon>Gunneridae</taxon>
        <taxon>Pentapetalae</taxon>
        <taxon>rosids</taxon>
        <taxon>fabids</taxon>
        <taxon>Rosales</taxon>
        <taxon>Rosaceae</taxon>
        <taxon>Amygdaloideae</taxon>
        <taxon>Amygdaleae</taxon>
        <taxon>Prunus</taxon>
    </lineage>
</organism>
<evidence type="ECO:0000313" key="2">
    <source>
        <dbReference type="EMBL" id="CAB4286803.1"/>
    </source>
</evidence>
<dbReference type="EMBL" id="CAEKDK010000007">
    <property type="protein sequence ID" value="CAB4286803.1"/>
    <property type="molecule type" value="Genomic_DNA"/>
</dbReference>
<evidence type="ECO:0000256" key="1">
    <source>
        <dbReference type="SAM" id="MobiDB-lite"/>
    </source>
</evidence>
<proteinExistence type="predicted"/>
<gene>
    <name evidence="2" type="ORF">CURHAP_LOCUS44523</name>
</gene>
<accession>A0A6J5VF74</accession>
<reference evidence="2 3" key="1">
    <citation type="submission" date="2020-05" db="EMBL/GenBank/DDBJ databases">
        <authorList>
            <person name="Campoy J."/>
            <person name="Schneeberger K."/>
            <person name="Spophaly S."/>
        </authorList>
    </citation>
    <scope>NUCLEOTIDE SEQUENCE [LARGE SCALE GENOMIC DNA]</scope>
    <source>
        <strain evidence="2">PruArmRojPasFocal</strain>
    </source>
</reference>
<feature type="region of interest" description="Disordered" evidence="1">
    <location>
        <begin position="124"/>
        <end position="167"/>
    </location>
</feature>
<dbReference type="Proteomes" id="UP000507222">
    <property type="component" value="Unassembled WGS sequence"/>
</dbReference>
<name>A0A6J5VF74_PRUAR</name>